<dbReference type="AlphaFoldDB" id="A0A844TR11"/>
<dbReference type="EMBL" id="WQNE01000049">
    <property type="protein sequence ID" value="MVT78224.1"/>
    <property type="molecule type" value="Genomic_DNA"/>
</dbReference>
<feature type="region of interest" description="Disordered" evidence="1">
    <location>
        <begin position="1"/>
        <end position="31"/>
    </location>
</feature>
<keyword evidence="3" id="KW-1185">Reference proteome</keyword>
<dbReference type="OrthoDB" id="5297879at2"/>
<reference evidence="2 3" key="1">
    <citation type="submission" date="2019-12" db="EMBL/GenBank/DDBJ databases">
        <title>Draft genome sequences Bradyrhizobium cajani AMBPC1010, Bradyrhizobium pachyrhizi AMBPC1040 and Bradyrhizobium yuanmingense ALSPC3051, three plant growth promoting strains isolated from nodules of Cajanus cajan L. in Dominican Republic.</title>
        <authorList>
            <person name="Flores-Felix J.D."/>
            <person name="Araujo J."/>
            <person name="Diaz-Alcantara C."/>
            <person name="Gonzalez-Andres F."/>
            <person name="Velazquez E."/>
        </authorList>
    </citation>
    <scope>NUCLEOTIDE SEQUENCE [LARGE SCALE GENOMIC DNA]</scope>
    <source>
        <strain evidence="2 3">1010</strain>
    </source>
</reference>
<comment type="caution">
    <text evidence="2">The sequence shown here is derived from an EMBL/GenBank/DDBJ whole genome shotgun (WGS) entry which is preliminary data.</text>
</comment>
<organism evidence="2 3">
    <name type="scientific">Bradyrhizobium cajani</name>
    <dbReference type="NCBI Taxonomy" id="1928661"/>
    <lineage>
        <taxon>Bacteria</taxon>
        <taxon>Pseudomonadati</taxon>
        <taxon>Pseudomonadota</taxon>
        <taxon>Alphaproteobacteria</taxon>
        <taxon>Hyphomicrobiales</taxon>
        <taxon>Nitrobacteraceae</taxon>
        <taxon>Bradyrhizobium</taxon>
    </lineage>
</organism>
<evidence type="ECO:0000313" key="3">
    <source>
        <dbReference type="Proteomes" id="UP000449969"/>
    </source>
</evidence>
<name>A0A844TR11_9BRAD</name>
<evidence type="ECO:0000313" key="2">
    <source>
        <dbReference type="EMBL" id="MVT78224.1"/>
    </source>
</evidence>
<dbReference type="RefSeq" id="WP_157336777.1">
    <property type="nucleotide sequence ID" value="NZ_JANADL010000039.1"/>
</dbReference>
<proteinExistence type="predicted"/>
<dbReference type="Proteomes" id="UP000449969">
    <property type="component" value="Unassembled WGS sequence"/>
</dbReference>
<accession>A0A844TR11</accession>
<evidence type="ECO:0000256" key="1">
    <source>
        <dbReference type="SAM" id="MobiDB-lite"/>
    </source>
</evidence>
<gene>
    <name evidence="2" type="ORF">GPL20_35195</name>
</gene>
<protein>
    <submittedName>
        <fullName evidence="2">Uncharacterized protein</fullName>
    </submittedName>
</protein>
<sequence>MAEVEKVGALVTSKPSTARPKRPATYRDGENTWTVPGRMPAWAKLKDDAWRAIQALISFLPKDVREPIEYAREFYVRDVSKPTDAKLLISQKTERV</sequence>